<dbReference type="InterPro" id="IPR043504">
    <property type="entry name" value="Peptidase_S1_PA_chymotrypsin"/>
</dbReference>
<keyword evidence="1" id="KW-1015">Disulfide bond</keyword>
<evidence type="ECO:0000313" key="5">
    <source>
        <dbReference type="EMBL" id="KAI1728731.1"/>
    </source>
</evidence>
<dbReference type="PANTHER" id="PTHR24252:SF7">
    <property type="entry name" value="HYALIN"/>
    <property type="match status" value="1"/>
</dbReference>
<protein>
    <submittedName>
        <fullName evidence="5">Trypsin domain-containing protein</fullName>
    </submittedName>
</protein>
<dbReference type="SMART" id="SM00020">
    <property type="entry name" value="Tryp_SPc"/>
    <property type="match status" value="1"/>
</dbReference>
<evidence type="ECO:0000256" key="1">
    <source>
        <dbReference type="ARBA" id="ARBA00023157"/>
    </source>
</evidence>
<keyword evidence="2" id="KW-0378">Hydrolase</keyword>
<dbReference type="AlphaFoldDB" id="A0AAD4NIC0"/>
<dbReference type="InterPro" id="IPR033116">
    <property type="entry name" value="TRYPSIN_SER"/>
</dbReference>
<dbReference type="PROSITE" id="PS00134">
    <property type="entry name" value="TRYPSIN_HIS"/>
    <property type="match status" value="1"/>
</dbReference>
<keyword evidence="2" id="KW-0645">Protease</keyword>
<dbReference type="InterPro" id="IPR009003">
    <property type="entry name" value="Peptidase_S1_PA"/>
</dbReference>
<name>A0AAD4NIC0_9BILA</name>
<dbReference type="PROSITE" id="PS00135">
    <property type="entry name" value="TRYPSIN_SER"/>
    <property type="match status" value="1"/>
</dbReference>
<evidence type="ECO:0000313" key="6">
    <source>
        <dbReference type="Proteomes" id="UP001201812"/>
    </source>
</evidence>
<accession>A0AAD4NIC0</accession>
<dbReference type="Proteomes" id="UP001201812">
    <property type="component" value="Unassembled WGS sequence"/>
</dbReference>
<evidence type="ECO:0000256" key="3">
    <source>
        <dbReference type="SAM" id="SignalP"/>
    </source>
</evidence>
<dbReference type="InterPro" id="IPR001254">
    <property type="entry name" value="Trypsin_dom"/>
</dbReference>
<reference evidence="5" key="1">
    <citation type="submission" date="2022-01" db="EMBL/GenBank/DDBJ databases">
        <title>Genome Sequence Resource for Two Populations of Ditylenchus destructor, the Migratory Endoparasitic Phytonematode.</title>
        <authorList>
            <person name="Zhang H."/>
            <person name="Lin R."/>
            <person name="Xie B."/>
        </authorList>
    </citation>
    <scope>NUCLEOTIDE SEQUENCE</scope>
    <source>
        <strain evidence="5">BazhouSP</strain>
    </source>
</reference>
<keyword evidence="3" id="KW-0732">Signal</keyword>
<comment type="caution">
    <text evidence="5">The sequence shown here is derived from an EMBL/GenBank/DDBJ whole genome shotgun (WGS) entry which is preliminary data.</text>
</comment>
<evidence type="ECO:0000259" key="4">
    <source>
        <dbReference type="PROSITE" id="PS50240"/>
    </source>
</evidence>
<gene>
    <name evidence="5" type="ORF">DdX_00931</name>
</gene>
<dbReference type="Gene3D" id="2.40.10.10">
    <property type="entry name" value="Trypsin-like serine proteases"/>
    <property type="match status" value="1"/>
</dbReference>
<dbReference type="PANTHER" id="PTHR24252">
    <property type="entry name" value="ACROSIN-RELATED"/>
    <property type="match status" value="1"/>
</dbReference>
<feature type="domain" description="Peptidase S1" evidence="4">
    <location>
        <begin position="40"/>
        <end position="280"/>
    </location>
</feature>
<dbReference type="GO" id="GO:0006508">
    <property type="term" value="P:proteolysis"/>
    <property type="evidence" value="ECO:0007669"/>
    <property type="project" value="UniProtKB-KW"/>
</dbReference>
<dbReference type="Pfam" id="PF00089">
    <property type="entry name" value="Trypsin"/>
    <property type="match status" value="1"/>
</dbReference>
<dbReference type="InterPro" id="IPR018114">
    <property type="entry name" value="TRYPSIN_HIS"/>
</dbReference>
<proteinExistence type="predicted"/>
<evidence type="ECO:0000256" key="2">
    <source>
        <dbReference type="RuleBase" id="RU363034"/>
    </source>
</evidence>
<dbReference type="EMBL" id="JAKKPZ010000001">
    <property type="protein sequence ID" value="KAI1728731.1"/>
    <property type="molecule type" value="Genomic_DNA"/>
</dbReference>
<keyword evidence="6" id="KW-1185">Reference proteome</keyword>
<sequence>MSPYIFPIFLLAFLKFLVHSANVGYECGKPSKPLHGHLRVINGVNLTNGQMPWLVDMQCSGSIISDRFILSASHCYGFVNSSISMDAVIGSVNNSVHQSRDVIYEVSKVHFNPRQNYPPLVWGTDLLMFELRDRLVFNDNIQPICLPKRWKEGEHLREKARRLPRNTYLAGWGNNKDEAPTEIAQWGMVPINPASECIESYGGGPFNETNNICAGGVGYGTEKGDSGSPLMITDKHGRFWQLGVTSFGKYLTDDKHKAVGFMGTYSRVSVDCDWIEATTGGEAKCLDFYKAPPFHGCKILVKSQSMTNTPFKLQVVIPSINAETDLVLFDKPSQKNVLIDGENCMAKHWKFITYKLAGNDEWVPAREGIAKLDGTGEVVVQVGDELLAKLGDRMGVACSESDICAINAETEQVFFEKPSRKKVMIDGPDCMAQHWKFITFKTDEAGNWIPAKEGTARLDGMGEIMVNVDEDLLPHIGERLGVACSESIICG</sequence>
<feature type="chain" id="PRO_5041955495" evidence="3">
    <location>
        <begin position="21"/>
        <end position="491"/>
    </location>
</feature>
<dbReference type="SUPFAM" id="SSF50494">
    <property type="entry name" value="Trypsin-like serine proteases"/>
    <property type="match status" value="1"/>
</dbReference>
<dbReference type="PROSITE" id="PS50240">
    <property type="entry name" value="TRYPSIN_DOM"/>
    <property type="match status" value="1"/>
</dbReference>
<dbReference type="GO" id="GO:0004252">
    <property type="term" value="F:serine-type endopeptidase activity"/>
    <property type="evidence" value="ECO:0007669"/>
    <property type="project" value="InterPro"/>
</dbReference>
<feature type="signal peptide" evidence="3">
    <location>
        <begin position="1"/>
        <end position="20"/>
    </location>
</feature>
<dbReference type="CDD" id="cd00190">
    <property type="entry name" value="Tryp_SPc"/>
    <property type="match status" value="1"/>
</dbReference>
<organism evidence="5 6">
    <name type="scientific">Ditylenchus destructor</name>
    <dbReference type="NCBI Taxonomy" id="166010"/>
    <lineage>
        <taxon>Eukaryota</taxon>
        <taxon>Metazoa</taxon>
        <taxon>Ecdysozoa</taxon>
        <taxon>Nematoda</taxon>
        <taxon>Chromadorea</taxon>
        <taxon>Rhabditida</taxon>
        <taxon>Tylenchina</taxon>
        <taxon>Tylenchomorpha</taxon>
        <taxon>Sphaerularioidea</taxon>
        <taxon>Anguinidae</taxon>
        <taxon>Anguininae</taxon>
        <taxon>Ditylenchus</taxon>
    </lineage>
</organism>
<keyword evidence="2" id="KW-0720">Serine protease</keyword>